<organism evidence="3 4">
    <name type="scientific">Okeania hirsuta</name>
    <dbReference type="NCBI Taxonomy" id="1458930"/>
    <lineage>
        <taxon>Bacteria</taxon>
        <taxon>Bacillati</taxon>
        <taxon>Cyanobacteriota</taxon>
        <taxon>Cyanophyceae</taxon>
        <taxon>Oscillatoriophycideae</taxon>
        <taxon>Oscillatoriales</taxon>
        <taxon>Microcoleaceae</taxon>
        <taxon>Okeania</taxon>
    </lineage>
</organism>
<evidence type="ECO:0000256" key="1">
    <source>
        <dbReference type="ARBA" id="ARBA00022801"/>
    </source>
</evidence>
<gene>
    <name evidence="3" type="ORF">D5R40_22635</name>
</gene>
<dbReference type="PROSITE" id="PS51257">
    <property type="entry name" value="PROKAR_LIPOPROTEIN"/>
    <property type="match status" value="1"/>
</dbReference>
<sequence length="347" mass="39130">MAIVFGRLTHRLRFLLLLLTLLITSCQQKPMEVKVLQNLVYGNYNYQNQEKALLLDLYLPETKPEKPLPLLIYIHGGGWLQGTKEYCPGKIVVQRNYAMACISYRFSNEALFPAQIQDVKTAVRWLRKNADKYDLDPKNVGAWGPSSGGHLSALLGTSAGVKELEGTNNPEISSAVQAVCAWYPLTDFTKVPPAFEESITPAVEEKYKDKEWYIYTLVTHKLLGGPVSQKLELAAFTNPINYIDAQDPPFLIMHGEKDNVVPMSQSVLLADALSEKGVEVQLEKKPDWGHYHGRGEAFDPALIDMAMDFFDKHLGVGKLGYDINLNYLGVRSQESGVRREERRRNKE</sequence>
<dbReference type="InterPro" id="IPR050300">
    <property type="entry name" value="GDXG_lipolytic_enzyme"/>
</dbReference>
<dbReference type="OrthoDB" id="24847at2"/>
<reference evidence="3 4" key="1">
    <citation type="journal article" date="2018" name="ACS Chem. Biol.">
        <title>Ketoreductase domain dysfunction expands chemodiversity: malyngamide biosynthesis in the cyanobacterium Okeania hirsuta.</title>
        <authorList>
            <person name="Moss N.A."/>
            <person name="Leao T."/>
            <person name="Rankin M."/>
            <person name="McCullough T.M."/>
            <person name="Qu P."/>
            <person name="Korobeynikov A."/>
            <person name="Smith J.L."/>
            <person name="Gerwick L."/>
            <person name="Gerwick W.H."/>
        </authorList>
    </citation>
    <scope>NUCLEOTIDE SEQUENCE [LARGE SCALE GENOMIC DNA]</scope>
    <source>
        <strain evidence="3 4">PAB10Feb10-1</strain>
    </source>
</reference>
<dbReference type="RefSeq" id="WP_124147785.1">
    <property type="nucleotide sequence ID" value="NZ_CAWOKI010000314.1"/>
</dbReference>
<dbReference type="PANTHER" id="PTHR48081">
    <property type="entry name" value="AB HYDROLASE SUPERFAMILY PROTEIN C4A8.06C"/>
    <property type="match status" value="1"/>
</dbReference>
<dbReference type="AlphaFoldDB" id="A0A3N6PFL8"/>
<feature type="domain" description="BD-FAE-like" evidence="2">
    <location>
        <begin position="55"/>
        <end position="273"/>
    </location>
</feature>
<evidence type="ECO:0000313" key="3">
    <source>
        <dbReference type="EMBL" id="RQH32079.1"/>
    </source>
</evidence>
<accession>A0A3N6PFL8</accession>
<comment type="caution">
    <text evidence="3">The sequence shown here is derived from an EMBL/GenBank/DDBJ whole genome shotgun (WGS) entry which is preliminary data.</text>
</comment>
<proteinExistence type="predicted"/>
<dbReference type="Pfam" id="PF20434">
    <property type="entry name" value="BD-FAE"/>
    <property type="match status" value="1"/>
</dbReference>
<dbReference type="InterPro" id="IPR029058">
    <property type="entry name" value="AB_hydrolase_fold"/>
</dbReference>
<evidence type="ECO:0000313" key="4">
    <source>
        <dbReference type="Proteomes" id="UP000269154"/>
    </source>
</evidence>
<dbReference type="SUPFAM" id="SSF53474">
    <property type="entry name" value="alpha/beta-Hydrolases"/>
    <property type="match status" value="1"/>
</dbReference>
<dbReference type="GO" id="GO:0016787">
    <property type="term" value="F:hydrolase activity"/>
    <property type="evidence" value="ECO:0007669"/>
    <property type="project" value="UniProtKB-KW"/>
</dbReference>
<dbReference type="Proteomes" id="UP000269154">
    <property type="component" value="Unassembled WGS sequence"/>
</dbReference>
<name>A0A3N6PFL8_9CYAN</name>
<keyword evidence="4" id="KW-1185">Reference proteome</keyword>
<evidence type="ECO:0000259" key="2">
    <source>
        <dbReference type="Pfam" id="PF20434"/>
    </source>
</evidence>
<keyword evidence="1 3" id="KW-0378">Hydrolase</keyword>
<dbReference type="InterPro" id="IPR049492">
    <property type="entry name" value="BD-FAE-like_dom"/>
</dbReference>
<protein>
    <submittedName>
        <fullName evidence="3">Alpha/beta hydrolase</fullName>
    </submittedName>
</protein>
<dbReference type="PANTHER" id="PTHR48081:SF13">
    <property type="entry name" value="ALPHA_BETA HYDROLASE"/>
    <property type="match status" value="1"/>
</dbReference>
<dbReference type="EMBL" id="RCBY01000158">
    <property type="protein sequence ID" value="RQH32079.1"/>
    <property type="molecule type" value="Genomic_DNA"/>
</dbReference>
<dbReference type="Gene3D" id="3.40.50.1820">
    <property type="entry name" value="alpha/beta hydrolase"/>
    <property type="match status" value="1"/>
</dbReference>